<evidence type="ECO:0000256" key="15">
    <source>
        <dbReference type="RuleBase" id="RU000304"/>
    </source>
</evidence>
<evidence type="ECO:0000256" key="13">
    <source>
        <dbReference type="ARBA" id="ARBA00022871"/>
    </source>
</evidence>
<evidence type="ECO:0000313" key="18">
    <source>
        <dbReference type="EMBL" id="KAG5343412.1"/>
    </source>
</evidence>
<dbReference type="GO" id="GO:0030154">
    <property type="term" value="P:cell differentiation"/>
    <property type="evidence" value="ECO:0007669"/>
    <property type="project" value="UniProtKB-KW"/>
</dbReference>
<evidence type="ECO:0000256" key="7">
    <source>
        <dbReference type="ARBA" id="ARBA00022741"/>
    </source>
</evidence>
<dbReference type="GO" id="GO:0050321">
    <property type="term" value="F:tau-protein kinase activity"/>
    <property type="evidence" value="ECO:0007669"/>
    <property type="project" value="TreeGrafter"/>
</dbReference>
<dbReference type="PROSITE" id="PS00107">
    <property type="entry name" value="PROTEIN_KINASE_ATP"/>
    <property type="match status" value="1"/>
</dbReference>
<dbReference type="GO" id="GO:0005737">
    <property type="term" value="C:cytoplasm"/>
    <property type="evidence" value="ECO:0007669"/>
    <property type="project" value="TreeGrafter"/>
</dbReference>
<dbReference type="Proteomes" id="UP000670152">
    <property type="component" value="Unassembled WGS sequence"/>
</dbReference>
<keyword evidence="4" id="KW-0597">Phosphoprotein</keyword>
<keyword evidence="8 18" id="KW-0418">Kinase</keyword>
<feature type="region of interest" description="Disordered" evidence="16">
    <location>
        <begin position="444"/>
        <end position="464"/>
    </location>
</feature>
<gene>
    <name evidence="18" type="primary">Tssk4</name>
    <name evidence="18" type="ORF">G6Z77_0010868</name>
</gene>
<dbReference type="PROSITE" id="PS50011">
    <property type="entry name" value="PROTEIN_KINASE_DOM"/>
    <property type="match status" value="1"/>
</dbReference>
<evidence type="ECO:0000256" key="8">
    <source>
        <dbReference type="ARBA" id="ARBA00022777"/>
    </source>
</evidence>
<keyword evidence="11" id="KW-0460">Magnesium</keyword>
<keyword evidence="10 14" id="KW-0067">ATP-binding</keyword>
<keyword evidence="2" id="KW-0217">Developmental protein</keyword>
<sequence length="464" mass="52983">MAMVPVIKYTSKEQQASMKLTDQKNDEKLEKKLTVLESHGYTLGKTIGAGSYATVKIAKSDRYGYQVAVKIVSKFQAPGEYLTKFLPREIEVVKGLKHPNLIHFLQAIETTHRVYIIMEYAQNGSLLEIIRRDTYIDELRSRRWFRQLLEAIEYCHEHGIVHRDVKCENLLMDYRFNIKLSDFGFARGQMKLKDGEWPLSTTYCGSYAYASPEILRGIPYQPQLSDIWSMGVVLYAMVHGRLPFDDTNYAQLLKLAVSKLHELNNLAQGSNKLDYLRSHFPIAFIILSLYILDCSYILPNYRSTIISPSFHSLPNATLEILDQFPNQYSDGMQAFHDPIAGSIVFCTNGSKIDHQVQNRVVFPKHPKVSQSCRSLISRILVPQFARLRINSIKNDAWLETSVVAQTSTISDKFIDEPTISAIKESKVSDKFIVPIGPTIFKGDEKSNEREVIQENKRTDLNAKS</sequence>
<accession>A0A836G535</accession>
<dbReference type="InterPro" id="IPR000719">
    <property type="entry name" value="Prot_kinase_dom"/>
</dbReference>
<evidence type="ECO:0000256" key="11">
    <source>
        <dbReference type="ARBA" id="ARBA00022842"/>
    </source>
</evidence>
<dbReference type="InterPro" id="IPR017441">
    <property type="entry name" value="Protein_kinase_ATP_BS"/>
</dbReference>
<dbReference type="Pfam" id="PF00069">
    <property type="entry name" value="Pkinase"/>
    <property type="match status" value="1"/>
</dbReference>
<comment type="caution">
    <text evidence="18">The sequence shown here is derived from an EMBL/GenBank/DDBJ whole genome shotgun (WGS) entry which is preliminary data.</text>
</comment>
<evidence type="ECO:0000256" key="4">
    <source>
        <dbReference type="ARBA" id="ARBA00022553"/>
    </source>
</evidence>
<dbReference type="SMART" id="SM00220">
    <property type="entry name" value="S_TKc"/>
    <property type="match status" value="1"/>
</dbReference>
<dbReference type="GO" id="GO:0000226">
    <property type="term" value="P:microtubule cytoskeleton organization"/>
    <property type="evidence" value="ECO:0007669"/>
    <property type="project" value="TreeGrafter"/>
</dbReference>
<organism evidence="18 19">
    <name type="scientific">Acromyrmex heyeri</name>
    <dbReference type="NCBI Taxonomy" id="230685"/>
    <lineage>
        <taxon>Eukaryota</taxon>
        <taxon>Metazoa</taxon>
        <taxon>Ecdysozoa</taxon>
        <taxon>Arthropoda</taxon>
        <taxon>Hexapoda</taxon>
        <taxon>Insecta</taxon>
        <taxon>Pterygota</taxon>
        <taxon>Neoptera</taxon>
        <taxon>Endopterygota</taxon>
        <taxon>Hymenoptera</taxon>
        <taxon>Apocrita</taxon>
        <taxon>Aculeata</taxon>
        <taxon>Formicoidea</taxon>
        <taxon>Formicidae</taxon>
        <taxon>Myrmicinae</taxon>
        <taxon>Acromyrmex</taxon>
    </lineage>
</organism>
<keyword evidence="5" id="KW-0808">Transferase</keyword>
<dbReference type="CDD" id="cd14162">
    <property type="entry name" value="STKc_TSSK4-like"/>
    <property type="match status" value="1"/>
</dbReference>
<dbReference type="GO" id="GO:0000287">
    <property type="term" value="F:magnesium ion binding"/>
    <property type="evidence" value="ECO:0007669"/>
    <property type="project" value="UniProtKB-ARBA"/>
</dbReference>
<evidence type="ECO:0000256" key="14">
    <source>
        <dbReference type="PROSITE-ProRule" id="PRU10141"/>
    </source>
</evidence>
<dbReference type="GO" id="GO:0005524">
    <property type="term" value="F:ATP binding"/>
    <property type="evidence" value="ECO:0007669"/>
    <property type="project" value="UniProtKB-UniRule"/>
</dbReference>
<reference evidence="18 19" key="1">
    <citation type="submission" date="2020-02" db="EMBL/GenBank/DDBJ databases">
        <title>Relaxed selection underlies rapid genomic changes in the transitions from sociality to social parasitism in ants.</title>
        <authorList>
            <person name="Bi X."/>
        </authorList>
    </citation>
    <scope>NUCLEOTIDE SEQUENCE [LARGE SCALE GENOMIC DNA]</scope>
    <source>
        <strain evidence="18">BGI-DK2014b</strain>
        <tissue evidence="18">Whole body</tissue>
    </source>
</reference>
<dbReference type="EMBL" id="JAANIB010001607">
    <property type="protein sequence ID" value="KAG5343412.1"/>
    <property type="molecule type" value="Genomic_DNA"/>
</dbReference>
<evidence type="ECO:0000259" key="17">
    <source>
        <dbReference type="PROSITE" id="PS50011"/>
    </source>
</evidence>
<proteinExistence type="inferred from homology"/>
<feature type="binding site" evidence="14">
    <location>
        <position position="70"/>
    </location>
    <ligand>
        <name>ATP</name>
        <dbReference type="ChEBI" id="CHEBI:30616"/>
    </ligand>
</feature>
<keyword evidence="19" id="KW-1185">Reference proteome</keyword>
<keyword evidence="13" id="KW-0744">Spermatogenesis</keyword>
<dbReference type="AlphaFoldDB" id="A0A836G535"/>
<feature type="non-terminal residue" evidence="18">
    <location>
        <position position="1"/>
    </location>
</feature>
<dbReference type="FunFam" id="3.30.200.20:FF:000042">
    <property type="entry name" value="Aurora kinase A"/>
    <property type="match status" value="1"/>
</dbReference>
<evidence type="ECO:0000256" key="9">
    <source>
        <dbReference type="ARBA" id="ARBA00022782"/>
    </source>
</evidence>
<dbReference type="OrthoDB" id="504170at2759"/>
<dbReference type="PROSITE" id="PS00108">
    <property type="entry name" value="PROTEIN_KINASE_ST"/>
    <property type="match status" value="1"/>
</dbReference>
<evidence type="ECO:0000256" key="1">
    <source>
        <dbReference type="ARBA" id="ARBA00001946"/>
    </source>
</evidence>
<protein>
    <submittedName>
        <fullName evidence="18">TSSK4 kinase</fullName>
    </submittedName>
</protein>
<evidence type="ECO:0000256" key="2">
    <source>
        <dbReference type="ARBA" id="ARBA00022473"/>
    </source>
</evidence>
<keyword evidence="3 15" id="KW-0723">Serine/threonine-protein kinase</keyword>
<evidence type="ECO:0000313" key="19">
    <source>
        <dbReference type="Proteomes" id="UP000670152"/>
    </source>
</evidence>
<dbReference type="SUPFAM" id="SSF56112">
    <property type="entry name" value="Protein kinase-like (PK-like)"/>
    <property type="match status" value="1"/>
</dbReference>
<dbReference type="InterPro" id="IPR008271">
    <property type="entry name" value="Ser/Thr_kinase_AS"/>
</dbReference>
<feature type="non-terminal residue" evidence="18">
    <location>
        <position position="464"/>
    </location>
</feature>
<dbReference type="FunFam" id="1.10.510.10:FF:000658">
    <property type="entry name" value="Protein CBG12184"/>
    <property type="match status" value="1"/>
</dbReference>
<keyword evidence="7 14" id="KW-0547">Nucleotide-binding</keyword>
<evidence type="ECO:0000256" key="6">
    <source>
        <dbReference type="ARBA" id="ARBA00022723"/>
    </source>
</evidence>
<comment type="cofactor">
    <cofactor evidence="1">
        <name>Mg(2+)</name>
        <dbReference type="ChEBI" id="CHEBI:18420"/>
    </cofactor>
</comment>
<name>A0A836G535_9HYME</name>
<evidence type="ECO:0000256" key="5">
    <source>
        <dbReference type="ARBA" id="ARBA00022679"/>
    </source>
</evidence>
<comment type="similarity">
    <text evidence="15">Belongs to the protein kinase superfamily.</text>
</comment>
<dbReference type="PANTHER" id="PTHR24346">
    <property type="entry name" value="MAP/MICROTUBULE AFFINITY-REGULATING KINASE"/>
    <property type="match status" value="1"/>
</dbReference>
<dbReference type="InterPro" id="IPR011009">
    <property type="entry name" value="Kinase-like_dom_sf"/>
</dbReference>
<evidence type="ECO:0000256" key="3">
    <source>
        <dbReference type="ARBA" id="ARBA00022527"/>
    </source>
</evidence>
<dbReference type="GO" id="GO:0035556">
    <property type="term" value="P:intracellular signal transduction"/>
    <property type="evidence" value="ECO:0007669"/>
    <property type="project" value="TreeGrafter"/>
</dbReference>
<keyword evidence="9" id="KW-0221">Differentiation</keyword>
<dbReference type="GO" id="GO:0007283">
    <property type="term" value="P:spermatogenesis"/>
    <property type="evidence" value="ECO:0007669"/>
    <property type="project" value="UniProtKB-KW"/>
</dbReference>
<evidence type="ECO:0000256" key="16">
    <source>
        <dbReference type="SAM" id="MobiDB-lite"/>
    </source>
</evidence>
<dbReference type="InterPro" id="IPR047908">
    <property type="entry name" value="TSSK4_cat"/>
</dbReference>
<keyword evidence="12" id="KW-0832">Ubl conjugation</keyword>
<evidence type="ECO:0000256" key="12">
    <source>
        <dbReference type="ARBA" id="ARBA00022843"/>
    </source>
</evidence>
<keyword evidence="6" id="KW-0479">Metal-binding</keyword>
<dbReference type="Gene3D" id="1.10.510.10">
    <property type="entry name" value="Transferase(Phosphotransferase) domain 1"/>
    <property type="match status" value="1"/>
</dbReference>
<dbReference type="PANTHER" id="PTHR24346:SF102">
    <property type="entry name" value="TESTIS-SPECIFIC SERINE_THREONINE-PROTEIN KINASE 1"/>
    <property type="match status" value="1"/>
</dbReference>
<feature type="domain" description="Protein kinase" evidence="17">
    <location>
        <begin position="41"/>
        <end position="398"/>
    </location>
</feature>
<evidence type="ECO:0000256" key="10">
    <source>
        <dbReference type="ARBA" id="ARBA00022840"/>
    </source>
</evidence>